<sequence length="111" mass="11945">MNGTGRNTWNKAVETQHSLGPRGHHDAAGRGKFNGAIWAEDLHIDLGRSGFGIDQYDTGDLADLRATAHEPPGGTREHAGRRRKAAAGRSLVASHLRAHEPRRKSAVAGDH</sequence>
<name>A0A6J7I9U7_9ZZZZ</name>
<feature type="compositionally biased region" description="Polar residues" evidence="1">
    <location>
        <begin position="1"/>
        <end position="18"/>
    </location>
</feature>
<evidence type="ECO:0000313" key="2">
    <source>
        <dbReference type="EMBL" id="CAB4927422.1"/>
    </source>
</evidence>
<accession>A0A6J7I9U7</accession>
<organism evidence="2">
    <name type="scientific">freshwater metagenome</name>
    <dbReference type="NCBI Taxonomy" id="449393"/>
    <lineage>
        <taxon>unclassified sequences</taxon>
        <taxon>metagenomes</taxon>
        <taxon>ecological metagenomes</taxon>
    </lineage>
</organism>
<evidence type="ECO:0000256" key="1">
    <source>
        <dbReference type="SAM" id="MobiDB-lite"/>
    </source>
</evidence>
<gene>
    <name evidence="2" type="ORF">UFOPK3610_01753</name>
</gene>
<feature type="region of interest" description="Disordered" evidence="1">
    <location>
        <begin position="1"/>
        <end position="29"/>
    </location>
</feature>
<protein>
    <submittedName>
        <fullName evidence="2">Unannotated protein</fullName>
    </submittedName>
</protein>
<feature type="region of interest" description="Disordered" evidence="1">
    <location>
        <begin position="63"/>
        <end position="111"/>
    </location>
</feature>
<dbReference type="EMBL" id="CAFBMR010000108">
    <property type="protein sequence ID" value="CAB4927422.1"/>
    <property type="molecule type" value="Genomic_DNA"/>
</dbReference>
<proteinExistence type="predicted"/>
<dbReference type="AlphaFoldDB" id="A0A6J7I9U7"/>
<reference evidence="2" key="1">
    <citation type="submission" date="2020-05" db="EMBL/GenBank/DDBJ databases">
        <authorList>
            <person name="Chiriac C."/>
            <person name="Salcher M."/>
            <person name="Ghai R."/>
            <person name="Kavagutti S V."/>
        </authorList>
    </citation>
    <scope>NUCLEOTIDE SEQUENCE</scope>
</reference>